<comment type="similarity">
    <text evidence="3">Belongs to the FliG family.</text>
</comment>
<evidence type="ECO:0000313" key="15">
    <source>
        <dbReference type="EMBL" id="TDK35120.1"/>
    </source>
</evidence>
<comment type="subcellular location">
    <subcellularLocation>
        <location evidence="1">Bacterial flagellum basal body</location>
    </subcellularLocation>
    <subcellularLocation>
        <location evidence="2">Cell membrane</location>
        <topology evidence="2">Peripheral membrane protein</topology>
        <orientation evidence="2">Cytoplasmic side</orientation>
    </subcellularLocation>
</comment>
<evidence type="ECO:0000313" key="16">
    <source>
        <dbReference type="Proteomes" id="UP000295238"/>
    </source>
</evidence>
<proteinExistence type="inferred from homology"/>
<feature type="compositionally biased region" description="Basic and acidic residues" evidence="11">
    <location>
        <begin position="333"/>
        <end position="344"/>
    </location>
</feature>
<evidence type="ECO:0000256" key="4">
    <source>
        <dbReference type="ARBA" id="ARBA00021870"/>
    </source>
</evidence>
<keyword evidence="5" id="KW-1003">Cell membrane</keyword>
<feature type="region of interest" description="Disordered" evidence="11">
    <location>
        <begin position="330"/>
        <end position="350"/>
    </location>
</feature>
<dbReference type="Gene3D" id="1.10.220.30">
    <property type="match status" value="3"/>
</dbReference>
<gene>
    <name evidence="15" type="primary">fliG</name>
    <name evidence="15" type="ORF">E2F50_12690</name>
</gene>
<dbReference type="GO" id="GO:0005886">
    <property type="term" value="C:plasma membrane"/>
    <property type="evidence" value="ECO:0007669"/>
    <property type="project" value="UniProtKB-SubCell"/>
</dbReference>
<dbReference type="Pfam" id="PF14841">
    <property type="entry name" value="FliG_M"/>
    <property type="match status" value="1"/>
</dbReference>
<evidence type="ECO:0000256" key="7">
    <source>
        <dbReference type="ARBA" id="ARBA00022779"/>
    </source>
</evidence>
<feature type="domain" description="Flagellar motor switch protein FliG N-terminal" evidence="14">
    <location>
        <begin position="16"/>
        <end position="109"/>
    </location>
</feature>
<dbReference type="Pfam" id="PF14842">
    <property type="entry name" value="FliG_N"/>
    <property type="match status" value="1"/>
</dbReference>
<dbReference type="Proteomes" id="UP000295238">
    <property type="component" value="Unassembled WGS sequence"/>
</dbReference>
<keyword evidence="16" id="KW-1185">Reference proteome</keyword>
<keyword evidence="15" id="KW-0969">Cilium</keyword>
<evidence type="ECO:0000256" key="1">
    <source>
        <dbReference type="ARBA" id="ARBA00004117"/>
    </source>
</evidence>
<keyword evidence="8" id="KW-0472">Membrane</keyword>
<keyword evidence="9" id="KW-0975">Bacterial flagellum</keyword>
<evidence type="ECO:0000256" key="8">
    <source>
        <dbReference type="ARBA" id="ARBA00023136"/>
    </source>
</evidence>
<comment type="caution">
    <text evidence="15">The sequence shown here is derived from an EMBL/GenBank/DDBJ whole genome shotgun (WGS) entry which is preliminary data.</text>
</comment>
<dbReference type="AlphaFoldDB" id="A0A4R5UGQ6"/>
<name>A0A4R5UGQ6_9HYPH</name>
<evidence type="ECO:0000256" key="2">
    <source>
        <dbReference type="ARBA" id="ARBA00004413"/>
    </source>
</evidence>
<dbReference type="GO" id="GO:0006935">
    <property type="term" value="P:chemotaxis"/>
    <property type="evidence" value="ECO:0007669"/>
    <property type="project" value="UniProtKB-KW"/>
</dbReference>
<dbReference type="GO" id="GO:0003774">
    <property type="term" value="F:cytoskeletal motor activity"/>
    <property type="evidence" value="ECO:0007669"/>
    <property type="project" value="InterPro"/>
</dbReference>
<evidence type="ECO:0000259" key="12">
    <source>
        <dbReference type="Pfam" id="PF01706"/>
    </source>
</evidence>
<reference evidence="15 16" key="1">
    <citation type="submission" date="2019-03" db="EMBL/GenBank/DDBJ databases">
        <title>Rhizobium sp. nov., an bacterium isolated from biocrust in Mu Us Desert.</title>
        <authorList>
            <person name="Lixiong L."/>
        </authorList>
    </citation>
    <scope>NUCLEOTIDE SEQUENCE [LARGE SCALE GENOMIC DNA]</scope>
    <source>
        <strain evidence="15 16">SPY-1</strain>
    </source>
</reference>
<dbReference type="NCBIfam" id="NF004260">
    <property type="entry name" value="PRK05686.2-1"/>
    <property type="match status" value="1"/>
</dbReference>
<dbReference type="InterPro" id="IPR028263">
    <property type="entry name" value="FliG_N"/>
</dbReference>
<dbReference type="InterPro" id="IPR011002">
    <property type="entry name" value="FliG_a-hlx"/>
</dbReference>
<evidence type="ECO:0000256" key="5">
    <source>
        <dbReference type="ARBA" id="ARBA00022475"/>
    </source>
</evidence>
<dbReference type="GO" id="GO:0071973">
    <property type="term" value="P:bacterial-type flagellum-dependent cell motility"/>
    <property type="evidence" value="ECO:0007669"/>
    <property type="project" value="InterPro"/>
</dbReference>
<evidence type="ECO:0000256" key="10">
    <source>
        <dbReference type="ARBA" id="ARBA00025598"/>
    </source>
</evidence>
<dbReference type="OrthoDB" id="9780302at2"/>
<organism evidence="15 16">
    <name type="scientific">Rhizobium deserti</name>
    <dbReference type="NCBI Taxonomy" id="2547961"/>
    <lineage>
        <taxon>Bacteria</taxon>
        <taxon>Pseudomonadati</taxon>
        <taxon>Pseudomonadota</taxon>
        <taxon>Alphaproteobacteria</taxon>
        <taxon>Hyphomicrobiales</taxon>
        <taxon>Rhizobiaceae</taxon>
        <taxon>Rhizobium/Agrobacterium group</taxon>
        <taxon>Rhizobium</taxon>
    </lineage>
</organism>
<evidence type="ECO:0000259" key="14">
    <source>
        <dbReference type="Pfam" id="PF14842"/>
    </source>
</evidence>
<keyword evidence="15" id="KW-0966">Cell projection</keyword>
<keyword evidence="7" id="KW-0283">Flagellar rotation</keyword>
<evidence type="ECO:0000256" key="3">
    <source>
        <dbReference type="ARBA" id="ARBA00010299"/>
    </source>
</evidence>
<keyword evidence="15" id="KW-0282">Flagellum</keyword>
<dbReference type="PRINTS" id="PR00954">
    <property type="entry name" value="FLGMOTORFLIG"/>
</dbReference>
<dbReference type="EMBL" id="SMTL01000003">
    <property type="protein sequence ID" value="TDK35120.1"/>
    <property type="molecule type" value="Genomic_DNA"/>
</dbReference>
<evidence type="ECO:0000256" key="9">
    <source>
        <dbReference type="ARBA" id="ARBA00023143"/>
    </source>
</evidence>
<dbReference type="SUPFAM" id="SSF48029">
    <property type="entry name" value="FliG"/>
    <property type="match status" value="2"/>
</dbReference>
<dbReference type="RefSeq" id="WP_133316543.1">
    <property type="nucleotide sequence ID" value="NZ_SMTL01000003.1"/>
</dbReference>
<dbReference type="PANTHER" id="PTHR30534:SF0">
    <property type="entry name" value="FLAGELLAR MOTOR SWITCH PROTEIN FLIG"/>
    <property type="match status" value="1"/>
</dbReference>
<dbReference type="PANTHER" id="PTHR30534">
    <property type="entry name" value="FLAGELLAR MOTOR SWITCH PROTEIN FLIG"/>
    <property type="match status" value="1"/>
</dbReference>
<keyword evidence="6" id="KW-0145">Chemotaxis</keyword>
<dbReference type="GO" id="GO:0009425">
    <property type="term" value="C:bacterial-type flagellum basal body"/>
    <property type="evidence" value="ECO:0007669"/>
    <property type="project" value="UniProtKB-SubCell"/>
</dbReference>
<protein>
    <recommendedName>
        <fullName evidence="4">Flagellar motor switch protein FliG</fullName>
    </recommendedName>
</protein>
<dbReference type="InterPro" id="IPR000090">
    <property type="entry name" value="Flg_Motor_Flig"/>
</dbReference>
<feature type="domain" description="Flagellar motor switch protein FliG middle" evidence="13">
    <location>
        <begin position="129"/>
        <end position="200"/>
    </location>
</feature>
<dbReference type="InterPro" id="IPR023087">
    <property type="entry name" value="Flg_Motor_Flig_C"/>
</dbReference>
<dbReference type="Pfam" id="PF01706">
    <property type="entry name" value="FliG_C"/>
    <property type="match status" value="1"/>
</dbReference>
<sequence>MMDFDSFSDNLPSSPLSAAEKAAAVLLAMGTGVAGKLLKYFTQAELQTIIASAQTLRAIPPDELIGLVNEFEDLFTEGTGLMDNAMAIEKILDEGLTPEEVDGLLGRRTAFQAYEDSNWDRLQEADPAFICKHLSKEHPQTIAYILSMLPSAFGAKILMELPQSLRADIMKRAVNLKNANPQAVQIIEKRIAQLVDEIEAEKNSTGPIKVADLMNQLEKPQVDSLLESLEKVSQEAAQKVRPKIFLFEDLMLMPQRSRVVLLNDISGDILTMALKGSSPAMRECVLSCISPRQRRMVESDLAAGGPINPREVAIARRAVSQEAIRLGNSGQIELKEKEKEKEEGAANEAA</sequence>
<feature type="domain" description="Flagellar motor switch protein FliG C-terminal" evidence="12">
    <location>
        <begin position="227"/>
        <end position="334"/>
    </location>
</feature>
<evidence type="ECO:0000259" key="13">
    <source>
        <dbReference type="Pfam" id="PF14841"/>
    </source>
</evidence>
<evidence type="ECO:0000256" key="11">
    <source>
        <dbReference type="SAM" id="MobiDB-lite"/>
    </source>
</evidence>
<comment type="function">
    <text evidence="10">FliG is one of three proteins (FliG, FliN, FliM) that forms the rotor-mounted switch complex (C ring), located at the base of the basal body. This complex interacts with the CheY and CheZ chemotaxis proteins, in addition to contacting components of the motor that determine the direction of flagellar rotation.</text>
</comment>
<dbReference type="InterPro" id="IPR032779">
    <property type="entry name" value="FliG_M"/>
</dbReference>
<accession>A0A4R5UGQ6</accession>
<evidence type="ECO:0000256" key="6">
    <source>
        <dbReference type="ARBA" id="ARBA00022500"/>
    </source>
</evidence>